<dbReference type="SMART" id="SM00423">
    <property type="entry name" value="PSI"/>
    <property type="match status" value="2"/>
</dbReference>
<dbReference type="FunFam" id="2.60.40.10:FF:000705">
    <property type="entry name" value="Plexin B1"/>
    <property type="match status" value="1"/>
</dbReference>
<protein>
    <recommendedName>
        <fullName evidence="17">Sema domain-containing protein</fullName>
    </recommendedName>
</protein>
<dbReference type="Pfam" id="PF01437">
    <property type="entry name" value="PSI"/>
    <property type="match status" value="1"/>
</dbReference>
<feature type="region of interest" description="Disordered" evidence="14">
    <location>
        <begin position="1163"/>
        <end position="1182"/>
    </location>
</feature>
<evidence type="ECO:0000256" key="5">
    <source>
        <dbReference type="ARBA" id="ARBA00022692"/>
    </source>
</evidence>
<keyword evidence="9 15" id="KW-0472">Membrane</keyword>
<dbReference type="Pfam" id="PF24479">
    <property type="entry name" value="PSI_PlexinA-B"/>
    <property type="match status" value="1"/>
</dbReference>
<evidence type="ECO:0000256" key="6">
    <source>
        <dbReference type="ARBA" id="ARBA00022729"/>
    </source>
</evidence>
<keyword evidence="3" id="KW-1003">Cell membrane</keyword>
<dbReference type="SUPFAM" id="SSF81296">
    <property type="entry name" value="E set domains"/>
    <property type="match status" value="3"/>
</dbReference>
<dbReference type="FunFam" id="2.60.40.10:FF:000131">
    <property type="entry name" value="Plexin A2"/>
    <property type="match status" value="1"/>
</dbReference>
<evidence type="ECO:0000313" key="18">
    <source>
        <dbReference type="EMBL" id="KAJ8371319.1"/>
    </source>
</evidence>
<evidence type="ECO:0000256" key="2">
    <source>
        <dbReference type="ARBA" id="ARBA00010297"/>
    </source>
</evidence>
<dbReference type="Gene3D" id="2.130.10.10">
    <property type="entry name" value="YVTN repeat-like/Quinoprotein amine dehydrogenase"/>
    <property type="match status" value="1"/>
</dbReference>
<dbReference type="GO" id="GO:0007162">
    <property type="term" value="P:negative regulation of cell adhesion"/>
    <property type="evidence" value="ECO:0007669"/>
    <property type="project" value="TreeGrafter"/>
</dbReference>
<keyword evidence="10" id="KW-1015">Disulfide bond</keyword>
<comment type="similarity">
    <text evidence="2">Belongs to the plexin family.</text>
</comment>
<dbReference type="InterPro" id="IPR013548">
    <property type="entry name" value="Plexin_cytoplasmic_RasGAP_dom"/>
</dbReference>
<evidence type="ECO:0000256" key="4">
    <source>
        <dbReference type="ARBA" id="ARBA00022553"/>
    </source>
</evidence>
<dbReference type="InterPro" id="IPR008936">
    <property type="entry name" value="Rho_GTPase_activation_prot"/>
</dbReference>
<evidence type="ECO:0000256" key="11">
    <source>
        <dbReference type="ARBA" id="ARBA00023170"/>
    </source>
</evidence>
<dbReference type="Gene3D" id="1.10.506.10">
    <property type="entry name" value="GTPase Activation - p120gap, domain 1"/>
    <property type="match status" value="1"/>
</dbReference>
<dbReference type="InterPro" id="IPR036352">
    <property type="entry name" value="Semap_dom_sf"/>
</dbReference>
<evidence type="ECO:0000313" key="19">
    <source>
        <dbReference type="Proteomes" id="UP001152622"/>
    </source>
</evidence>
<feature type="compositionally biased region" description="Polar residues" evidence="14">
    <location>
        <begin position="1171"/>
        <end position="1181"/>
    </location>
</feature>
<dbReference type="GO" id="GO:0050772">
    <property type="term" value="P:positive regulation of axonogenesis"/>
    <property type="evidence" value="ECO:0007669"/>
    <property type="project" value="TreeGrafter"/>
</dbReference>
<feature type="chain" id="PRO_5040185052" description="Sema domain-containing protein" evidence="16">
    <location>
        <begin position="32"/>
        <end position="1835"/>
    </location>
</feature>
<evidence type="ECO:0000256" key="1">
    <source>
        <dbReference type="ARBA" id="ARBA00004251"/>
    </source>
</evidence>
<dbReference type="InterPro" id="IPR013783">
    <property type="entry name" value="Ig-like_fold"/>
</dbReference>
<dbReference type="GO" id="GO:0008360">
    <property type="term" value="P:regulation of cell shape"/>
    <property type="evidence" value="ECO:0007669"/>
    <property type="project" value="TreeGrafter"/>
</dbReference>
<keyword evidence="7" id="KW-0677">Repeat</keyword>
<accession>A0A9Q1G0M7</accession>
<keyword evidence="4" id="KW-0597">Phosphoprotein</keyword>
<dbReference type="SMART" id="SM00630">
    <property type="entry name" value="Sema"/>
    <property type="match status" value="1"/>
</dbReference>
<dbReference type="PANTHER" id="PTHR22625">
    <property type="entry name" value="PLEXIN"/>
    <property type="match status" value="1"/>
</dbReference>
<dbReference type="Pfam" id="PF17960">
    <property type="entry name" value="TIG_plexin"/>
    <property type="match status" value="1"/>
</dbReference>
<organism evidence="18 19">
    <name type="scientific">Synaphobranchus kaupii</name>
    <name type="common">Kaup's arrowtooth eel</name>
    <dbReference type="NCBI Taxonomy" id="118154"/>
    <lineage>
        <taxon>Eukaryota</taxon>
        <taxon>Metazoa</taxon>
        <taxon>Chordata</taxon>
        <taxon>Craniata</taxon>
        <taxon>Vertebrata</taxon>
        <taxon>Euteleostomi</taxon>
        <taxon>Actinopterygii</taxon>
        <taxon>Neopterygii</taxon>
        <taxon>Teleostei</taxon>
        <taxon>Anguilliformes</taxon>
        <taxon>Synaphobranchidae</taxon>
        <taxon>Synaphobranchus</taxon>
    </lineage>
</organism>
<reference evidence="18" key="1">
    <citation type="journal article" date="2023" name="Science">
        <title>Genome structures resolve the early diversification of teleost fishes.</title>
        <authorList>
            <person name="Parey E."/>
            <person name="Louis A."/>
            <person name="Montfort J."/>
            <person name="Bouchez O."/>
            <person name="Roques C."/>
            <person name="Iampietro C."/>
            <person name="Lluch J."/>
            <person name="Castinel A."/>
            <person name="Donnadieu C."/>
            <person name="Desvignes T."/>
            <person name="Floi Bucao C."/>
            <person name="Jouanno E."/>
            <person name="Wen M."/>
            <person name="Mejri S."/>
            <person name="Dirks R."/>
            <person name="Jansen H."/>
            <person name="Henkel C."/>
            <person name="Chen W.J."/>
            <person name="Zahm M."/>
            <person name="Cabau C."/>
            <person name="Klopp C."/>
            <person name="Thompson A.W."/>
            <person name="Robinson-Rechavi M."/>
            <person name="Braasch I."/>
            <person name="Lecointre G."/>
            <person name="Bobe J."/>
            <person name="Postlethwait J.H."/>
            <person name="Berthelot C."/>
            <person name="Roest Crollius H."/>
            <person name="Guiguen Y."/>
        </authorList>
    </citation>
    <scope>NUCLEOTIDE SEQUENCE</scope>
    <source>
        <strain evidence="18">WJC10195</strain>
    </source>
</reference>
<dbReference type="Proteomes" id="UP001152622">
    <property type="component" value="Chromosome 3"/>
</dbReference>
<dbReference type="InterPro" id="IPR002165">
    <property type="entry name" value="Plexin_repeat"/>
</dbReference>
<evidence type="ECO:0000259" key="17">
    <source>
        <dbReference type="PROSITE" id="PS51004"/>
    </source>
</evidence>
<dbReference type="SUPFAM" id="SSF48350">
    <property type="entry name" value="GTPase activation domain, GAP"/>
    <property type="match status" value="1"/>
</dbReference>
<dbReference type="InterPro" id="IPR041362">
    <property type="entry name" value="TIG2_plexin"/>
</dbReference>
<gene>
    <name evidence="18" type="ORF">SKAU_G00113470</name>
</gene>
<dbReference type="InterPro" id="IPR046800">
    <property type="entry name" value="Plexin_RBD"/>
</dbReference>
<dbReference type="Gene3D" id="2.60.40.10">
    <property type="entry name" value="Immunoglobulins"/>
    <property type="match status" value="4"/>
</dbReference>
<feature type="region of interest" description="Disordered" evidence="14">
    <location>
        <begin position="173"/>
        <end position="196"/>
    </location>
</feature>
<dbReference type="CDD" id="cd12791">
    <property type="entry name" value="RasGAP_plexin_B3"/>
    <property type="match status" value="1"/>
</dbReference>
<evidence type="ECO:0000256" key="10">
    <source>
        <dbReference type="ARBA" id="ARBA00023157"/>
    </source>
</evidence>
<dbReference type="InterPro" id="IPR001627">
    <property type="entry name" value="Semap_dom"/>
</dbReference>
<dbReference type="FunFam" id="2.60.40.10:FF:000203">
    <property type="entry name" value="Plexin B2"/>
    <property type="match status" value="1"/>
</dbReference>
<keyword evidence="5 15" id="KW-0812">Transmembrane</keyword>
<sequence>MPAPAPLLLPLAIWWWPLVLLLLPPLPLAQAQAASGDDAAGAVAAPTRTVLPHPVHISLKGAPLSHLLLDPETGHIYIGAVNSLYHLSPDLRLISSGKTGPRLDSPDCLPPIDAHDCTQAKETDNTNKILLLEEGGGERRLIVCGTVLQGICEKRSLGDVSKVLYRTDNPVDTQVLAGSRPSPPADSPPSAQNSAPAFSHEELGKLVVGSYSEFNNNFVSALHLDGHVYFLFSRRDVWGKREYRTYVSRLCAGGDPSFYSYVEAPLSCHGGYNLAQAASLGALRGAPTLFVAMAAGQASTPTPTSRSALCVYGMAELDSALRRAQLLCYTEEGRGAQGQEEAYIEYEVSSQCLRLPQNSLSEYPCGGEHTPSPIASAIPLSATPILTRNVQLTAVATATEAEHTIILLGDKKGQLLKVFLQSNSSGSLYETVMVDEDSPVNADLLLDASGQSAYVMTERRVTKVPVSQCGRHADCDSCLSARDPFCGWCVLEGRCTRKLECSRHARSNHWLWSYRPGSKCVTVENLSPAIQSREEQTQVTLTVAQLPSLSDEEPLSCSFGNLDDQPAVVMETSIVCQSPPPELLPPSLPGTDHVTLSVALMFGEVIISRGNITFYDCRAAGQLNQTSPCMACVGSLWPCHWCALDQLCTHRDSCQHQHIIYNMLAQELEPRGVDACPCIWAIRGSPLVPVGFDTQLVLLGRNLDLFEGEEEYECVVDIEGQVLTLPATVEKSNEPQTHTITCTAHQFEYSVGQLEYAAPIYLLRGSSQRIDSAPHLRLQLYNCAVGQSDCSQCPQRRAAPPPLITQIRPQSGPLEGGVLVTIWGSNLGQRFQDIQGGVTVAGVPCLPQPEAYLISTRIVCELQSSPKETLGPVTVTVGDSEPGQSEQTFTYQNPQLSGIVPSRGPVSGGTALTVQGTQLLTGQRSDLIAYIGLQPCYIVEEVNDTQLVCRTSPGNHTGEVQVRVLFGKAERILGDAVFQYTDDPTITDADPAESFLGGGRGIKVSGRNLDVVQQPMISVWAEPEEDTRMRKKRFAKLAAKNPSVPFNSSVPMKREPCTDVSFDQMTCATPRVPQRSKVMGVWFEMDNVKVDFASISGKPFTYHLDPILHPLNRDNPDAPYRFKPGGVLAVQGENLTLAMTRQEVVATLGLEECEMKTLDSTHLYCEPPENQPQSRDNSDSPPTLRVLMGKLEFDLGPVQYDSDALSPVPLAAQVGLAAGAAVVVLIVLVIILMYRRKSKQALRDYKKVLVQLETLEINVGDQCRKEFTDLMTEMMDLSSDVGGPGIPLLDYRTYAERVFFPGQRGAPLSQNLDLPDSRRQTVEQGLGQLNNLLNNRLFLIRFIHTLEAQQSFSQRDRGYVASLLTMALHDKLEYFTDVMKTLLSDLVQQYVDKNPKLMLRRTETVVEKMLTNWMSICLYSFLKEVAGEPLYMLYRAIKYQVDKGPVDVVTGKAKRTLNDSHLLREDIDYCSMTLTVLVKSGAEVQPCPVKVLDTDTITQVKDKILDQIYKGTPFSQRPAADSLDLEWRSGQAGHLTLSDDDVTAIIQGRWKRLNTLQHYKVPDGATVALIPRSQSSGHLGVSQIYQTGEKTPMLEGEEEEGLQQHEERERAKAIPEIYLTRLLSMKGTLQKFVDDVFVAILSTKRPPPIAVRFFFDFLDDMAEKHGIEDPETVHIWKTNSLPLRFWVNILKNPQFVFDVQVTDSVDAVLSVIAQTFIDSCTTSEHKVGRDSPVNKLLYAREIPRYKQLVERYYSDIHSAVSGCYQEMNSTLTELSGSFASEMNSLVALHELYKYINKYYDQIIMSLEEDAAGQKMQLAYRLQQVAALVENKVTDL</sequence>
<dbReference type="GO" id="GO:0017154">
    <property type="term" value="F:semaphorin receptor activity"/>
    <property type="evidence" value="ECO:0007669"/>
    <property type="project" value="InterPro"/>
</dbReference>
<feature type="transmembrane region" description="Helical" evidence="15">
    <location>
        <begin position="1210"/>
        <end position="1234"/>
    </location>
</feature>
<dbReference type="InterPro" id="IPR016201">
    <property type="entry name" value="PSI"/>
</dbReference>
<dbReference type="SUPFAM" id="SSF103575">
    <property type="entry name" value="Plexin repeat"/>
    <property type="match status" value="1"/>
</dbReference>
<dbReference type="OrthoDB" id="125363at2759"/>
<comment type="caution">
    <text evidence="18">The sequence shown here is derived from an EMBL/GenBank/DDBJ whole genome shotgun (WGS) entry which is preliminary data.</text>
</comment>
<dbReference type="InterPro" id="IPR002909">
    <property type="entry name" value="IPT_dom"/>
</dbReference>
<dbReference type="Gene3D" id="3.10.20.90">
    <property type="entry name" value="Phosphatidylinositol 3-kinase Catalytic Subunit, Chain A, domain 1"/>
    <property type="match status" value="1"/>
</dbReference>
<keyword evidence="11" id="KW-0675">Receptor</keyword>
<comment type="caution">
    <text evidence="13">Lacks conserved residue(s) required for the propagation of feature annotation.</text>
</comment>
<dbReference type="Pfam" id="PF01833">
    <property type="entry name" value="TIG"/>
    <property type="match status" value="2"/>
</dbReference>
<feature type="domain" description="Sema" evidence="17">
    <location>
        <begin position="25"/>
        <end position="466"/>
    </location>
</feature>
<dbReference type="InterPro" id="IPR041019">
    <property type="entry name" value="TIG1_plexin"/>
</dbReference>
<keyword evidence="12" id="KW-0325">Glycoprotein</keyword>
<dbReference type="Pfam" id="PF18020">
    <property type="entry name" value="TIG_2"/>
    <property type="match status" value="1"/>
</dbReference>
<dbReference type="EMBL" id="JAINUF010000003">
    <property type="protein sequence ID" value="KAJ8371319.1"/>
    <property type="molecule type" value="Genomic_DNA"/>
</dbReference>
<dbReference type="GO" id="GO:0002116">
    <property type="term" value="C:semaphorin receptor complex"/>
    <property type="evidence" value="ECO:0007669"/>
    <property type="project" value="TreeGrafter"/>
</dbReference>
<dbReference type="GO" id="GO:0007411">
    <property type="term" value="P:axon guidance"/>
    <property type="evidence" value="ECO:0007669"/>
    <property type="project" value="UniProtKB-ARBA"/>
</dbReference>
<dbReference type="FunFam" id="1.10.506.10:FF:000010">
    <property type="entry name" value="Plexin B1"/>
    <property type="match status" value="1"/>
</dbReference>
<dbReference type="InterPro" id="IPR031148">
    <property type="entry name" value="Plexin"/>
</dbReference>
<dbReference type="FunFam" id="1.10.506.10:FF:000012">
    <property type="entry name" value="Plexin B1"/>
    <property type="match status" value="1"/>
</dbReference>
<dbReference type="GO" id="GO:0030334">
    <property type="term" value="P:regulation of cell migration"/>
    <property type="evidence" value="ECO:0007669"/>
    <property type="project" value="TreeGrafter"/>
</dbReference>
<proteinExistence type="inferred from homology"/>
<dbReference type="GO" id="GO:0005886">
    <property type="term" value="C:plasma membrane"/>
    <property type="evidence" value="ECO:0007669"/>
    <property type="project" value="UniProtKB-SubCell"/>
</dbReference>
<dbReference type="FunFam" id="2.60.40.10:FF:000970">
    <property type="entry name" value="Plexin B3"/>
    <property type="match status" value="1"/>
</dbReference>
<dbReference type="PANTHER" id="PTHR22625:SF69">
    <property type="entry name" value="PLEXIN-B3"/>
    <property type="match status" value="1"/>
</dbReference>
<dbReference type="Pfam" id="PF20170">
    <property type="entry name" value="Plexin_RBD"/>
    <property type="match status" value="1"/>
</dbReference>
<evidence type="ECO:0000256" key="12">
    <source>
        <dbReference type="ARBA" id="ARBA00023180"/>
    </source>
</evidence>
<dbReference type="SMART" id="SM00429">
    <property type="entry name" value="IPT"/>
    <property type="match status" value="3"/>
</dbReference>
<evidence type="ECO:0000256" key="8">
    <source>
        <dbReference type="ARBA" id="ARBA00022989"/>
    </source>
</evidence>
<evidence type="ECO:0000256" key="15">
    <source>
        <dbReference type="SAM" id="Phobius"/>
    </source>
</evidence>
<keyword evidence="6 16" id="KW-0732">Signal</keyword>
<dbReference type="SUPFAM" id="SSF101912">
    <property type="entry name" value="Sema domain"/>
    <property type="match status" value="1"/>
</dbReference>
<comment type="subcellular location">
    <subcellularLocation>
        <location evidence="1">Cell membrane</location>
        <topology evidence="1">Single-pass type I membrane protein</topology>
    </subcellularLocation>
</comment>
<dbReference type="Pfam" id="PF08337">
    <property type="entry name" value="Plexin_cytopl"/>
    <property type="match status" value="1"/>
</dbReference>
<dbReference type="FunFam" id="3.10.20.90:FF:000120">
    <property type="entry name" value="Plexin b1a"/>
    <property type="match status" value="1"/>
</dbReference>
<dbReference type="Pfam" id="PF01403">
    <property type="entry name" value="Sema"/>
    <property type="match status" value="1"/>
</dbReference>
<evidence type="ECO:0000256" key="7">
    <source>
        <dbReference type="ARBA" id="ARBA00022737"/>
    </source>
</evidence>
<keyword evidence="19" id="KW-1185">Reference proteome</keyword>
<name>A0A9Q1G0M7_SYNKA</name>
<dbReference type="InterPro" id="IPR015943">
    <property type="entry name" value="WD40/YVTN_repeat-like_dom_sf"/>
</dbReference>
<dbReference type="CDD" id="cd01180">
    <property type="entry name" value="IPT_plexin_repeat1"/>
    <property type="match status" value="1"/>
</dbReference>
<evidence type="ECO:0000256" key="14">
    <source>
        <dbReference type="SAM" id="MobiDB-lite"/>
    </source>
</evidence>
<keyword evidence="8 15" id="KW-1133">Transmembrane helix</keyword>
<evidence type="ECO:0000256" key="9">
    <source>
        <dbReference type="ARBA" id="ARBA00023136"/>
    </source>
</evidence>
<feature type="signal peptide" evidence="16">
    <location>
        <begin position="1"/>
        <end position="31"/>
    </location>
</feature>
<dbReference type="InterPro" id="IPR014756">
    <property type="entry name" value="Ig_E-set"/>
</dbReference>
<evidence type="ECO:0000256" key="3">
    <source>
        <dbReference type="ARBA" id="ARBA00022475"/>
    </source>
</evidence>
<dbReference type="PROSITE" id="PS51004">
    <property type="entry name" value="SEMA"/>
    <property type="match status" value="1"/>
</dbReference>
<evidence type="ECO:0000256" key="13">
    <source>
        <dbReference type="PROSITE-ProRule" id="PRU00352"/>
    </source>
</evidence>
<evidence type="ECO:0000256" key="16">
    <source>
        <dbReference type="SAM" id="SignalP"/>
    </source>
</evidence>